<evidence type="ECO:0000256" key="1">
    <source>
        <dbReference type="SAM" id="MobiDB-lite"/>
    </source>
</evidence>
<dbReference type="EMBL" id="JAUEDM010000010">
    <property type="protein sequence ID" value="KAK3312025.1"/>
    <property type="molecule type" value="Genomic_DNA"/>
</dbReference>
<comment type="caution">
    <text evidence="2">The sequence shown here is derived from an EMBL/GenBank/DDBJ whole genome shotgun (WGS) entry which is preliminary data.</text>
</comment>
<feature type="region of interest" description="Disordered" evidence="1">
    <location>
        <begin position="280"/>
        <end position="304"/>
    </location>
</feature>
<protein>
    <submittedName>
        <fullName evidence="2">Uncharacterized protein</fullName>
    </submittedName>
</protein>
<dbReference type="AlphaFoldDB" id="A0AAE0HSG3"/>
<accession>A0AAE0HSG3</accession>
<sequence length="330" mass="36119">MSTTRNCGCPYRLSTQVLGRSMEEKNNDWERSSAVTMAGQDIFNVLKVAVKLGQFVLFEEGAKRHAGVLPLRFFDWLREWVGENNIDEQFKVVQTGSSSAVLAYPYLDHQVRAVEHFANLFGPGGFPNELATSTIRDWAREVLRSCVDASSKTLLGEDDGKSVVRLAEYFDDRSTSSHQCASLVPLRVHSCSDANAAQAYFRCALVRAISRASISGLSKDSDTTLSSDIIRTAASNPRPSPTSSGLSLRPLSTTRILSRCSAPTRLIECTLVTSTARQHDVQLSANPSTPSRSRNFSPTPCSAATTKDLDFQTWSNPFSPNASQLSPTSQ</sequence>
<reference evidence="2" key="1">
    <citation type="journal article" date="2023" name="Mol. Phylogenet. Evol.">
        <title>Genome-scale phylogeny and comparative genomics of the fungal order Sordariales.</title>
        <authorList>
            <person name="Hensen N."/>
            <person name="Bonometti L."/>
            <person name="Westerberg I."/>
            <person name="Brannstrom I.O."/>
            <person name="Guillou S."/>
            <person name="Cros-Aarteil S."/>
            <person name="Calhoun S."/>
            <person name="Haridas S."/>
            <person name="Kuo A."/>
            <person name="Mondo S."/>
            <person name="Pangilinan J."/>
            <person name="Riley R."/>
            <person name="LaButti K."/>
            <person name="Andreopoulos B."/>
            <person name="Lipzen A."/>
            <person name="Chen C."/>
            <person name="Yan M."/>
            <person name="Daum C."/>
            <person name="Ng V."/>
            <person name="Clum A."/>
            <person name="Steindorff A."/>
            <person name="Ohm R.A."/>
            <person name="Martin F."/>
            <person name="Silar P."/>
            <person name="Natvig D.O."/>
            <person name="Lalanne C."/>
            <person name="Gautier V."/>
            <person name="Ament-Velasquez S.L."/>
            <person name="Kruys A."/>
            <person name="Hutchinson M.I."/>
            <person name="Powell A.J."/>
            <person name="Barry K."/>
            <person name="Miller A.N."/>
            <person name="Grigoriev I.V."/>
            <person name="Debuchy R."/>
            <person name="Gladieux P."/>
            <person name="Hiltunen Thoren M."/>
            <person name="Johannesson H."/>
        </authorList>
    </citation>
    <scope>NUCLEOTIDE SEQUENCE</scope>
    <source>
        <strain evidence="2">CBS 118394</strain>
    </source>
</reference>
<dbReference type="Proteomes" id="UP001283341">
    <property type="component" value="Unassembled WGS sequence"/>
</dbReference>
<name>A0AAE0HSG3_9PEZI</name>
<organism evidence="2 3">
    <name type="scientific">Apodospora peruviana</name>
    <dbReference type="NCBI Taxonomy" id="516989"/>
    <lineage>
        <taxon>Eukaryota</taxon>
        <taxon>Fungi</taxon>
        <taxon>Dikarya</taxon>
        <taxon>Ascomycota</taxon>
        <taxon>Pezizomycotina</taxon>
        <taxon>Sordariomycetes</taxon>
        <taxon>Sordariomycetidae</taxon>
        <taxon>Sordariales</taxon>
        <taxon>Lasiosphaeriaceae</taxon>
        <taxon>Apodospora</taxon>
    </lineage>
</organism>
<proteinExistence type="predicted"/>
<reference evidence="2" key="2">
    <citation type="submission" date="2023-06" db="EMBL/GenBank/DDBJ databases">
        <authorList>
            <consortium name="Lawrence Berkeley National Laboratory"/>
            <person name="Haridas S."/>
            <person name="Hensen N."/>
            <person name="Bonometti L."/>
            <person name="Westerberg I."/>
            <person name="Brannstrom I.O."/>
            <person name="Guillou S."/>
            <person name="Cros-Aarteil S."/>
            <person name="Calhoun S."/>
            <person name="Kuo A."/>
            <person name="Mondo S."/>
            <person name="Pangilinan J."/>
            <person name="Riley R."/>
            <person name="Labutti K."/>
            <person name="Andreopoulos B."/>
            <person name="Lipzen A."/>
            <person name="Chen C."/>
            <person name="Yanf M."/>
            <person name="Daum C."/>
            <person name="Ng V."/>
            <person name="Clum A."/>
            <person name="Steindorff A."/>
            <person name="Ohm R."/>
            <person name="Martin F."/>
            <person name="Silar P."/>
            <person name="Natvig D."/>
            <person name="Lalanne C."/>
            <person name="Gautier V."/>
            <person name="Ament-Velasquez S.L."/>
            <person name="Kruys A."/>
            <person name="Hutchinson M.I."/>
            <person name="Powell A.J."/>
            <person name="Barry K."/>
            <person name="Miller A.N."/>
            <person name="Grigoriev I.V."/>
            <person name="Debuchy R."/>
            <person name="Gladieux P."/>
            <person name="Thoren M.H."/>
            <person name="Johannesson H."/>
        </authorList>
    </citation>
    <scope>NUCLEOTIDE SEQUENCE</scope>
    <source>
        <strain evidence="2">CBS 118394</strain>
    </source>
</reference>
<keyword evidence="3" id="KW-1185">Reference proteome</keyword>
<evidence type="ECO:0000313" key="3">
    <source>
        <dbReference type="Proteomes" id="UP001283341"/>
    </source>
</evidence>
<evidence type="ECO:0000313" key="2">
    <source>
        <dbReference type="EMBL" id="KAK3312025.1"/>
    </source>
</evidence>
<gene>
    <name evidence="2" type="ORF">B0H66DRAFT_101483</name>
</gene>